<dbReference type="PROSITE" id="PS00086">
    <property type="entry name" value="CYTOCHROME_P450"/>
    <property type="match status" value="1"/>
</dbReference>
<evidence type="ECO:0000256" key="8">
    <source>
        <dbReference type="ARBA" id="ARBA00023033"/>
    </source>
</evidence>
<organism evidence="12 13">
    <name type="scientific">Rhizoctonia solani</name>
    <dbReference type="NCBI Taxonomy" id="456999"/>
    <lineage>
        <taxon>Eukaryota</taxon>
        <taxon>Fungi</taxon>
        <taxon>Dikarya</taxon>
        <taxon>Basidiomycota</taxon>
        <taxon>Agaricomycotina</taxon>
        <taxon>Agaricomycetes</taxon>
        <taxon>Cantharellales</taxon>
        <taxon>Ceratobasidiaceae</taxon>
        <taxon>Rhizoctonia</taxon>
    </lineage>
</organism>
<dbReference type="InterPro" id="IPR017972">
    <property type="entry name" value="Cyt_P450_CS"/>
</dbReference>
<keyword evidence="8 10" id="KW-0503">Monooxygenase</keyword>
<evidence type="ECO:0000256" key="7">
    <source>
        <dbReference type="ARBA" id="ARBA00023004"/>
    </source>
</evidence>
<name>A0A8H7LT61_9AGAM</name>
<proteinExistence type="inferred from homology"/>
<dbReference type="GO" id="GO:0004497">
    <property type="term" value="F:monooxygenase activity"/>
    <property type="evidence" value="ECO:0007669"/>
    <property type="project" value="UniProtKB-KW"/>
</dbReference>
<dbReference type="SUPFAM" id="SSF48264">
    <property type="entry name" value="Cytochrome P450"/>
    <property type="match status" value="1"/>
</dbReference>
<keyword evidence="6 10" id="KW-0560">Oxidoreductase</keyword>
<dbReference type="GO" id="GO:0005506">
    <property type="term" value="F:iron ion binding"/>
    <property type="evidence" value="ECO:0007669"/>
    <property type="project" value="InterPro"/>
</dbReference>
<dbReference type="AlphaFoldDB" id="A0A8H7LT61"/>
<evidence type="ECO:0000256" key="2">
    <source>
        <dbReference type="ARBA" id="ARBA00005179"/>
    </source>
</evidence>
<dbReference type="PANTHER" id="PTHR46300:SF7">
    <property type="entry name" value="P450, PUTATIVE (EUROFUNG)-RELATED"/>
    <property type="match status" value="1"/>
</dbReference>
<dbReference type="OrthoDB" id="3934656at2759"/>
<dbReference type="InterPro" id="IPR001128">
    <property type="entry name" value="Cyt_P450"/>
</dbReference>
<feature type="region of interest" description="Disordered" evidence="11">
    <location>
        <begin position="40"/>
        <end position="85"/>
    </location>
</feature>
<keyword evidence="7 9" id="KW-0408">Iron</keyword>
<protein>
    <submittedName>
        <fullName evidence="12">Cytochrome P450</fullName>
    </submittedName>
</protein>
<comment type="cofactor">
    <cofactor evidence="1 9">
        <name>heme</name>
        <dbReference type="ChEBI" id="CHEBI:30413"/>
    </cofactor>
</comment>
<evidence type="ECO:0000256" key="5">
    <source>
        <dbReference type="ARBA" id="ARBA00022723"/>
    </source>
</evidence>
<dbReference type="Pfam" id="PF00067">
    <property type="entry name" value="p450"/>
    <property type="match status" value="1"/>
</dbReference>
<feature type="non-terminal residue" evidence="12">
    <location>
        <position position="549"/>
    </location>
</feature>
<evidence type="ECO:0000313" key="13">
    <source>
        <dbReference type="Proteomes" id="UP000602905"/>
    </source>
</evidence>
<dbReference type="Gene3D" id="1.10.630.10">
    <property type="entry name" value="Cytochrome P450"/>
    <property type="match status" value="1"/>
</dbReference>
<accession>A0A8H7LT61</accession>
<evidence type="ECO:0000256" key="9">
    <source>
        <dbReference type="PIRSR" id="PIRSR602401-1"/>
    </source>
</evidence>
<feature type="binding site" description="axial binding residue" evidence="9">
    <location>
        <position position="471"/>
    </location>
    <ligand>
        <name>heme</name>
        <dbReference type="ChEBI" id="CHEBI:30413"/>
    </ligand>
    <ligandPart>
        <name>Fe</name>
        <dbReference type="ChEBI" id="CHEBI:18248"/>
    </ligandPart>
</feature>
<feature type="compositionally biased region" description="Basic residues" evidence="11">
    <location>
        <begin position="71"/>
        <end position="80"/>
    </location>
</feature>
<keyword evidence="5 9" id="KW-0479">Metal-binding</keyword>
<keyword evidence="4 9" id="KW-0349">Heme</keyword>
<evidence type="ECO:0000313" key="12">
    <source>
        <dbReference type="EMBL" id="KAF8703129.1"/>
    </source>
</evidence>
<comment type="caution">
    <text evidence="12">The sequence shown here is derived from an EMBL/GenBank/DDBJ whole genome shotgun (WGS) entry which is preliminary data.</text>
</comment>
<dbReference type="CDD" id="cd11065">
    <property type="entry name" value="CYP64-like"/>
    <property type="match status" value="1"/>
</dbReference>
<reference evidence="12" key="1">
    <citation type="submission" date="2020-09" db="EMBL/GenBank/DDBJ databases">
        <title>Comparative genome analyses of four rice-infecting Rhizoctonia solani isolates reveal extensive enrichment of homogalacturonan modification genes.</title>
        <authorList>
            <person name="Lee D.-Y."/>
            <person name="Jeon J."/>
            <person name="Kim K.-T."/>
            <person name="Cheong K."/>
            <person name="Song H."/>
            <person name="Choi G."/>
            <person name="Ko J."/>
            <person name="Opiyo S.O."/>
            <person name="Zuo S."/>
            <person name="Madhav S."/>
            <person name="Lee Y.-H."/>
            <person name="Wang G.-L."/>
        </authorList>
    </citation>
    <scope>NUCLEOTIDE SEQUENCE</scope>
    <source>
        <strain evidence="12">AG1-IA WGL</strain>
    </source>
</reference>
<evidence type="ECO:0000256" key="3">
    <source>
        <dbReference type="ARBA" id="ARBA00010617"/>
    </source>
</evidence>
<dbReference type="GO" id="GO:0016705">
    <property type="term" value="F:oxidoreductase activity, acting on paired donors, with incorporation or reduction of molecular oxygen"/>
    <property type="evidence" value="ECO:0007669"/>
    <property type="project" value="InterPro"/>
</dbReference>
<evidence type="ECO:0000256" key="6">
    <source>
        <dbReference type="ARBA" id="ARBA00023002"/>
    </source>
</evidence>
<dbReference type="EMBL" id="JACYCD010000078">
    <property type="protein sequence ID" value="KAF8703129.1"/>
    <property type="molecule type" value="Genomic_DNA"/>
</dbReference>
<dbReference type="InterPro" id="IPR002401">
    <property type="entry name" value="Cyt_P450_E_grp-I"/>
</dbReference>
<dbReference type="InterPro" id="IPR036396">
    <property type="entry name" value="Cyt_P450_sf"/>
</dbReference>
<dbReference type="Proteomes" id="UP000602905">
    <property type="component" value="Unassembled WGS sequence"/>
</dbReference>
<evidence type="ECO:0000256" key="1">
    <source>
        <dbReference type="ARBA" id="ARBA00001971"/>
    </source>
</evidence>
<dbReference type="InterPro" id="IPR050364">
    <property type="entry name" value="Cytochrome_P450_fung"/>
</dbReference>
<evidence type="ECO:0000256" key="4">
    <source>
        <dbReference type="ARBA" id="ARBA00022617"/>
    </source>
</evidence>
<dbReference type="GO" id="GO:0020037">
    <property type="term" value="F:heme binding"/>
    <property type="evidence" value="ECO:0007669"/>
    <property type="project" value="InterPro"/>
</dbReference>
<comment type="similarity">
    <text evidence="3 10">Belongs to the cytochrome P450 family.</text>
</comment>
<comment type="pathway">
    <text evidence="2">Secondary metabolite biosynthesis.</text>
</comment>
<evidence type="ECO:0000256" key="10">
    <source>
        <dbReference type="RuleBase" id="RU000461"/>
    </source>
</evidence>
<dbReference type="PANTHER" id="PTHR46300">
    <property type="entry name" value="P450, PUTATIVE (EUROFUNG)-RELATED-RELATED"/>
    <property type="match status" value="1"/>
</dbReference>
<feature type="compositionally biased region" description="Basic and acidic residues" evidence="11">
    <location>
        <begin position="48"/>
        <end position="70"/>
    </location>
</feature>
<evidence type="ECO:0000256" key="11">
    <source>
        <dbReference type="SAM" id="MobiDB-lite"/>
    </source>
</evidence>
<gene>
    <name evidence="12" type="ORF">RHS03_06245</name>
</gene>
<sequence length="549" mass="61324">MKEVREDKEWGAERLCATDRKNRWSKSEFGRIGTNVVRMSATTAWDPRVSEGRGGGAKESHENDGPERGGRRARRARGTGRRGGDEVAVTCRRYGVTDLGDVIGVSTTFAHHIYLNSLDAVTELLEKRAGVTSDRPPNTMIKDLSMGWSQGVALHAHDERHKKMRRVIASALHPAAARSYAQQHMDNTLTFVRNISGSPRMFKEHTKNAIGAFILRMTYGHIVTKDDTFISLIHEAVHYFALGVGKHYWVNDIPLLKYVPSWVPGAGFQKVAARGKELRNQYASEPFDKVLEQIRHNQLSRVSYTSRLLEEKGGGNASPEDIDLIKWTAAAMYLAGSTTTLHIVVVLFFMMALYPEVAQRAQAEIDTVVGRGRLPGFTDRESMPYMEALLQELMRVSPPTPLGFPHAATEDIEFRGYRIPKGASINPNVWAILHDPKHYPSPHTFTPDRYLKSVPDPDPRRFNFGFGRRVCPGLHVANDTAWVMCAAVLASFDIHAGSELSRRVRELGGRESPRLYELYEGFGGGLPLAFEYNITIRDKAAAELLESSA</sequence>
<dbReference type="PRINTS" id="PR00463">
    <property type="entry name" value="EP450I"/>
</dbReference>